<keyword evidence="3" id="KW-0862">Zinc</keyword>
<protein>
    <recommendedName>
        <fullName evidence="9">BRCA1-associated protein</fullName>
    </recommendedName>
</protein>
<dbReference type="AlphaFoldDB" id="A0A0D6R1J9"/>
<dbReference type="PANTHER" id="PTHR24007:SF7">
    <property type="entry name" value="BRCA1-ASSOCIATED PROTEIN"/>
    <property type="match status" value="1"/>
</dbReference>
<feature type="region of interest" description="Disordered" evidence="5">
    <location>
        <begin position="501"/>
        <end position="529"/>
    </location>
</feature>
<dbReference type="GO" id="GO:0005737">
    <property type="term" value="C:cytoplasm"/>
    <property type="evidence" value="ECO:0007669"/>
    <property type="project" value="TreeGrafter"/>
</dbReference>
<evidence type="ECO:0000256" key="1">
    <source>
        <dbReference type="ARBA" id="ARBA00022723"/>
    </source>
</evidence>
<dbReference type="Pfam" id="PF13639">
    <property type="entry name" value="zf-RING_2"/>
    <property type="match status" value="1"/>
</dbReference>
<dbReference type="FunFam" id="3.30.40.10:FF:000555">
    <property type="entry name" value="Zinc finger (Ubiquitin-hydrolase) domain-containing protein"/>
    <property type="match status" value="1"/>
</dbReference>
<dbReference type="CDD" id="cd16457">
    <property type="entry name" value="RING-H2_BRAP2"/>
    <property type="match status" value="1"/>
</dbReference>
<evidence type="ECO:0000259" key="7">
    <source>
        <dbReference type="PROSITE" id="PS50271"/>
    </source>
</evidence>
<dbReference type="SMART" id="SM00184">
    <property type="entry name" value="RING"/>
    <property type="match status" value="1"/>
</dbReference>
<feature type="domain" description="RING-type" evidence="6">
    <location>
        <begin position="216"/>
        <end position="256"/>
    </location>
</feature>
<dbReference type="PROSITE" id="PS50271">
    <property type="entry name" value="ZF_UBP"/>
    <property type="match status" value="1"/>
</dbReference>
<dbReference type="InterPro" id="IPR013083">
    <property type="entry name" value="Znf_RING/FYVE/PHD"/>
</dbReference>
<dbReference type="EMBL" id="GCKF01031686">
    <property type="protein sequence ID" value="JAG97707.1"/>
    <property type="molecule type" value="Transcribed_RNA"/>
</dbReference>
<dbReference type="Pfam" id="PF02148">
    <property type="entry name" value="zf-UBP"/>
    <property type="match status" value="1"/>
</dbReference>
<proteinExistence type="predicted"/>
<keyword evidence="2 4" id="KW-0863">Zinc-finger</keyword>
<dbReference type="InterPro" id="IPR001841">
    <property type="entry name" value="Znf_RING"/>
</dbReference>
<dbReference type="PANTHER" id="PTHR24007">
    <property type="entry name" value="BRCA1-ASSOCIATED PROTEIN"/>
    <property type="match status" value="1"/>
</dbReference>
<evidence type="ECO:0000256" key="4">
    <source>
        <dbReference type="PROSITE-ProRule" id="PRU00502"/>
    </source>
</evidence>
<dbReference type="InterPro" id="IPR001607">
    <property type="entry name" value="Znf_UBP"/>
</dbReference>
<reference evidence="8" key="1">
    <citation type="submission" date="2015-03" db="EMBL/GenBank/DDBJ databases">
        <title>A transcriptome of Araucaria cunninghamii, an australian fine timber species.</title>
        <authorList>
            <person name="Jing Yi C.J.Y."/>
            <person name="Yin San L.Y.S."/>
            <person name="Abdul Karim S.S."/>
            <person name="Wan Azmi N.N."/>
            <person name="Hercus R.R."/>
            <person name="Croft L.L."/>
        </authorList>
    </citation>
    <scope>NUCLEOTIDE SEQUENCE</scope>
    <source>
        <strain evidence="8">MI0301</strain>
        <tissue evidence="8">Leaf</tissue>
    </source>
</reference>
<evidence type="ECO:0000259" key="6">
    <source>
        <dbReference type="PROSITE" id="PS50089"/>
    </source>
</evidence>
<dbReference type="InterPro" id="IPR047243">
    <property type="entry name" value="RING-H2_BRAP2"/>
</dbReference>
<dbReference type="CDD" id="cd12437">
    <property type="entry name" value="RRM_BRAP2_like"/>
    <property type="match status" value="1"/>
</dbReference>
<organism evidence="8">
    <name type="scientific">Araucaria cunninghamii</name>
    <name type="common">Hoop pine</name>
    <name type="synonym">Moreton Bay pine</name>
    <dbReference type="NCBI Taxonomy" id="56994"/>
    <lineage>
        <taxon>Eukaryota</taxon>
        <taxon>Viridiplantae</taxon>
        <taxon>Streptophyta</taxon>
        <taxon>Embryophyta</taxon>
        <taxon>Tracheophyta</taxon>
        <taxon>Spermatophyta</taxon>
        <taxon>Pinopsida</taxon>
        <taxon>Pinidae</taxon>
        <taxon>Conifers II</taxon>
        <taxon>Araucariales</taxon>
        <taxon>Araucariaceae</taxon>
        <taxon>Araucaria</taxon>
    </lineage>
</organism>
<evidence type="ECO:0008006" key="9">
    <source>
        <dbReference type="Google" id="ProtNLM"/>
    </source>
</evidence>
<dbReference type="GO" id="GO:0007265">
    <property type="term" value="P:Ras protein signal transduction"/>
    <property type="evidence" value="ECO:0007669"/>
    <property type="project" value="TreeGrafter"/>
</dbReference>
<evidence type="ECO:0000256" key="2">
    <source>
        <dbReference type="ARBA" id="ARBA00022771"/>
    </source>
</evidence>
<evidence type="ECO:0000256" key="3">
    <source>
        <dbReference type="ARBA" id="ARBA00022833"/>
    </source>
</evidence>
<feature type="domain" description="UBP-type" evidence="7">
    <location>
        <begin position="250"/>
        <end position="343"/>
    </location>
</feature>
<evidence type="ECO:0000256" key="5">
    <source>
        <dbReference type="SAM" id="MobiDB-lite"/>
    </source>
</evidence>
<dbReference type="GO" id="GO:0016567">
    <property type="term" value="P:protein ubiquitination"/>
    <property type="evidence" value="ECO:0007669"/>
    <property type="project" value="TreeGrafter"/>
</dbReference>
<dbReference type="Gene3D" id="3.30.40.10">
    <property type="entry name" value="Zinc/RING finger domain, C3HC4 (zinc finger)"/>
    <property type="match status" value="2"/>
</dbReference>
<dbReference type="InterPro" id="IPR011422">
    <property type="entry name" value="BRAP2/ETP1_RRM"/>
</dbReference>
<dbReference type="PROSITE" id="PS50089">
    <property type="entry name" value="ZF_RING_2"/>
    <property type="match status" value="1"/>
</dbReference>
<dbReference type="GO" id="GO:0008270">
    <property type="term" value="F:zinc ion binding"/>
    <property type="evidence" value="ECO:0007669"/>
    <property type="project" value="UniProtKB-KW"/>
</dbReference>
<feature type="compositionally biased region" description="Basic residues" evidence="5">
    <location>
        <begin position="517"/>
        <end position="529"/>
    </location>
</feature>
<evidence type="ECO:0000313" key="8">
    <source>
        <dbReference type="EMBL" id="JAG97707.1"/>
    </source>
</evidence>
<accession>A0A0D6R1J9</accession>
<dbReference type="Pfam" id="PF07576">
    <property type="entry name" value="BRAP2"/>
    <property type="match status" value="1"/>
</dbReference>
<name>A0A0D6R1J9_ARACU</name>
<dbReference type="GO" id="GO:0061630">
    <property type="term" value="F:ubiquitin protein ligase activity"/>
    <property type="evidence" value="ECO:0007669"/>
    <property type="project" value="TreeGrafter"/>
</dbReference>
<sequence>MFSLKIYTAEEKVITGSNTTHSMENMAESTSNNANPISNNNIDDNAAVAVEDILRGLNVNGAEELKSSGPTKALKFSWGNPRVEEIKGVMHLYRNVFEPPAALESLPAGRSSLVCVLAVPNYMTYADFCQFTGSFIQNILDMRVVRNDGLTDRYSILMSFDNQKSADDFYKHYNRRPFSSLEAEICHILYTADVQYTGSIEHAATPPTGLTELPTCPVCLERLDQDISGILTTVCNHSFHSSCISKWTDSSCPVCRYCQQEPEKSTCSICSTSENLWICVICGFVGCGRYKSGHAIKHWKETQHCYSLELETQRVWDYVGDNYVHRLIQSKTDGKLVELNTNCRDVGDGCGRCECSYDSGIESALFESKIEAISVEYNNLLTSQLENQRQYYDSLLAETKQQRDAAISEAVEKATTMKLQKLQSKVEKCIKENDFISEVNRNLIANQDLWKKKVAEIEKREELAIKVRDEKIADLEEQVRDLMVYIEAQKTLETCSNSAEIRDGTVLPMSPESTSKMSRRSGKSSRKKR</sequence>
<dbReference type="SMART" id="SM00290">
    <property type="entry name" value="ZnF_UBP"/>
    <property type="match status" value="1"/>
</dbReference>
<dbReference type="SUPFAM" id="SSF57850">
    <property type="entry name" value="RING/U-box"/>
    <property type="match status" value="1"/>
</dbReference>
<keyword evidence="1" id="KW-0479">Metal-binding</keyword>